<feature type="transmembrane region" description="Helical" evidence="1">
    <location>
        <begin position="6"/>
        <end position="28"/>
    </location>
</feature>
<name>A0A3B0VGV7_9ZZZZ</name>
<keyword evidence="1" id="KW-0812">Transmembrane</keyword>
<feature type="non-terminal residue" evidence="2">
    <location>
        <position position="91"/>
    </location>
</feature>
<gene>
    <name evidence="2" type="ORF">MNBD_CHLOROFLEXI01-4557</name>
</gene>
<organism evidence="2">
    <name type="scientific">hydrothermal vent metagenome</name>
    <dbReference type="NCBI Taxonomy" id="652676"/>
    <lineage>
        <taxon>unclassified sequences</taxon>
        <taxon>metagenomes</taxon>
        <taxon>ecological metagenomes</taxon>
    </lineage>
</organism>
<dbReference type="EMBL" id="UOEU01000968">
    <property type="protein sequence ID" value="VAW42838.1"/>
    <property type="molecule type" value="Genomic_DNA"/>
</dbReference>
<keyword evidence="2" id="KW-0378">Hydrolase</keyword>
<keyword evidence="1" id="KW-0472">Membrane</keyword>
<evidence type="ECO:0000313" key="2">
    <source>
        <dbReference type="EMBL" id="VAW42838.1"/>
    </source>
</evidence>
<proteinExistence type="predicted"/>
<protein>
    <submittedName>
        <fullName evidence="2">Stomatin/prohibitin-family membrane protease subunit YbbK</fullName>
    </submittedName>
</protein>
<evidence type="ECO:0000256" key="1">
    <source>
        <dbReference type="SAM" id="Phobius"/>
    </source>
</evidence>
<keyword evidence="1" id="KW-1133">Transmembrane helix</keyword>
<sequence>MNVIIPAFILGFFGWFFLRYVIFGFYTVDQNERAVKTRFGRAVRLGKGTTLDDPITDTLNEKDKERYIYPLVEVIRPGGPYFRWPWEKVHK</sequence>
<keyword evidence="2" id="KW-0645">Protease</keyword>
<dbReference type="GO" id="GO:0008233">
    <property type="term" value="F:peptidase activity"/>
    <property type="evidence" value="ECO:0007669"/>
    <property type="project" value="UniProtKB-KW"/>
</dbReference>
<reference evidence="2" key="1">
    <citation type="submission" date="2018-06" db="EMBL/GenBank/DDBJ databases">
        <authorList>
            <person name="Zhirakovskaya E."/>
        </authorList>
    </citation>
    <scope>NUCLEOTIDE SEQUENCE</scope>
</reference>
<accession>A0A3B0VGV7</accession>
<dbReference type="AlphaFoldDB" id="A0A3B0VGV7"/>
<dbReference type="GO" id="GO:0006508">
    <property type="term" value="P:proteolysis"/>
    <property type="evidence" value="ECO:0007669"/>
    <property type="project" value="UniProtKB-KW"/>
</dbReference>